<dbReference type="EMBL" id="JAKEVY010000001">
    <property type="protein sequence ID" value="MCF1713582.1"/>
    <property type="molecule type" value="Genomic_DNA"/>
</dbReference>
<dbReference type="InterPro" id="IPR043738">
    <property type="entry name" value="DUF5683"/>
</dbReference>
<name>A0ABS9BDE5_9BACT</name>
<dbReference type="RefSeq" id="WP_234864112.1">
    <property type="nucleotide sequence ID" value="NZ_JAKEVY010000001.1"/>
</dbReference>
<organism evidence="3 4">
    <name type="scientific">Flavihumibacter fluminis</name>
    <dbReference type="NCBI Taxonomy" id="2909236"/>
    <lineage>
        <taxon>Bacteria</taxon>
        <taxon>Pseudomonadati</taxon>
        <taxon>Bacteroidota</taxon>
        <taxon>Chitinophagia</taxon>
        <taxon>Chitinophagales</taxon>
        <taxon>Chitinophagaceae</taxon>
        <taxon>Flavihumibacter</taxon>
    </lineage>
</organism>
<evidence type="ECO:0000256" key="1">
    <source>
        <dbReference type="SAM" id="SignalP"/>
    </source>
</evidence>
<accession>A0ABS9BDE5</accession>
<protein>
    <submittedName>
        <fullName evidence="3">DUF5683 domain-containing protein</fullName>
    </submittedName>
</protein>
<feature type="signal peptide" evidence="1">
    <location>
        <begin position="1"/>
        <end position="24"/>
    </location>
</feature>
<reference evidence="3 4" key="1">
    <citation type="submission" date="2022-01" db="EMBL/GenBank/DDBJ databases">
        <title>Flavihumibacter sp. nov., isolated from sediment of a river.</title>
        <authorList>
            <person name="Liu H."/>
        </authorList>
    </citation>
    <scope>NUCLEOTIDE SEQUENCE [LARGE SCALE GENOMIC DNA]</scope>
    <source>
        <strain evidence="3 4">RY-1</strain>
    </source>
</reference>
<evidence type="ECO:0000313" key="3">
    <source>
        <dbReference type="EMBL" id="MCF1713582.1"/>
    </source>
</evidence>
<evidence type="ECO:0000313" key="4">
    <source>
        <dbReference type="Proteomes" id="UP001200145"/>
    </source>
</evidence>
<comment type="caution">
    <text evidence="3">The sequence shown here is derived from an EMBL/GenBank/DDBJ whole genome shotgun (WGS) entry which is preliminary data.</text>
</comment>
<evidence type="ECO:0000259" key="2">
    <source>
        <dbReference type="Pfam" id="PF18935"/>
    </source>
</evidence>
<keyword evidence="1" id="KW-0732">Signal</keyword>
<keyword evidence="4" id="KW-1185">Reference proteome</keyword>
<gene>
    <name evidence="3" type="ORF">L0U88_02930</name>
</gene>
<dbReference type="Proteomes" id="UP001200145">
    <property type="component" value="Unassembled WGS sequence"/>
</dbReference>
<sequence length="268" mass="30221">MSRLRLALLLMFFSGFFWSSEAVAHEAPLPFFNWRMSFTVSDASLPNRDTIPAKIDSLARPSDSLLQAPKKLLAVVDSTGKVASAGKDTAKTAKKIKAPHDPRKATIRSAIIPGWGQIYNRKYWKVPIVYAALGITGYVFFDNIKTYREVRFAYQVTVGRDTASWDKVAPYLRVFVENNAASSLDNYRREFRRNIDYSVLVFLLFWGLNVVDATVDAHLKEFDVSPELSMKLKPLLPNNTYQLGVGNTAGLSLIFDIHKAKPGRLWVK</sequence>
<feature type="domain" description="DUF5683" evidence="2">
    <location>
        <begin position="99"/>
        <end position="254"/>
    </location>
</feature>
<feature type="chain" id="PRO_5047213915" evidence="1">
    <location>
        <begin position="25"/>
        <end position="268"/>
    </location>
</feature>
<dbReference type="Pfam" id="PF18935">
    <property type="entry name" value="DUF5683"/>
    <property type="match status" value="1"/>
</dbReference>
<proteinExistence type="predicted"/>